<dbReference type="Pfam" id="PF13488">
    <property type="entry name" value="Gly-zipper_Omp"/>
    <property type="match status" value="1"/>
</dbReference>
<feature type="domain" description="Glycine zipper" evidence="1">
    <location>
        <begin position="1"/>
        <end position="44"/>
    </location>
</feature>
<name>A0AAU8LY73_9BACT</name>
<dbReference type="AlphaFoldDB" id="A0AAU8LY73"/>
<evidence type="ECO:0000259" key="1">
    <source>
        <dbReference type="Pfam" id="PF13488"/>
    </source>
</evidence>
<sequence>MGAAGGAAGGALLGQAIGNDTESTLLGAAIGGMLGYIVGNEMDKYDRQMLNNVYEATPSGQTETWVNPDHGNQYQVTPQPAYTGPNNQQCRKAEILAVIDGRTERTYSTACRDRNGQWQLR</sequence>
<dbReference type="InterPro" id="IPR039567">
    <property type="entry name" value="Gly-zipper"/>
</dbReference>
<reference evidence="2" key="1">
    <citation type="journal article" date="2024" name="Syst. Appl. Microbiol.">
        <title>First single-strain enrichments of Electrothrix cable bacteria, description of E. aestuarii sp. nov. and E. rattekaaiensis sp. nov., and proposal of a cable bacteria taxonomy following the rules of the SeqCode.</title>
        <authorList>
            <person name="Plum-Jensen L.E."/>
            <person name="Schramm A."/>
            <person name="Marshall I.P.G."/>
        </authorList>
    </citation>
    <scope>NUCLEOTIDE SEQUENCE</scope>
    <source>
        <strain evidence="2">Rat1</strain>
    </source>
</reference>
<dbReference type="KEGG" id="eaj:Q3M24_03405"/>
<accession>A0AAU8LY73</accession>
<dbReference type="InterPro" id="IPR016364">
    <property type="entry name" value="Surface_antigen_Rickettsia"/>
</dbReference>
<protein>
    <submittedName>
        <fullName evidence="2">Glycine zipper domain-containing protein</fullName>
    </submittedName>
</protein>
<dbReference type="PIRSF" id="PIRSF002721">
    <property type="entry name" value="Surface_antigen_Rickettsia"/>
    <property type="match status" value="1"/>
</dbReference>
<gene>
    <name evidence="2" type="ORF">Q3M24_03405</name>
</gene>
<organism evidence="2">
    <name type="scientific">Candidatus Electrothrix aestuarii</name>
    <dbReference type="NCBI Taxonomy" id="3062594"/>
    <lineage>
        <taxon>Bacteria</taxon>
        <taxon>Pseudomonadati</taxon>
        <taxon>Thermodesulfobacteriota</taxon>
        <taxon>Desulfobulbia</taxon>
        <taxon>Desulfobulbales</taxon>
        <taxon>Desulfobulbaceae</taxon>
        <taxon>Candidatus Electrothrix</taxon>
    </lineage>
</organism>
<proteinExistence type="predicted"/>
<evidence type="ECO:0000313" key="2">
    <source>
        <dbReference type="EMBL" id="XCN73816.1"/>
    </source>
</evidence>
<dbReference type="EMBL" id="CP159373">
    <property type="protein sequence ID" value="XCN73816.1"/>
    <property type="molecule type" value="Genomic_DNA"/>
</dbReference>
<reference evidence="2" key="2">
    <citation type="submission" date="2024-06" db="EMBL/GenBank/DDBJ databases">
        <authorList>
            <person name="Plum-Jensen L.E."/>
            <person name="Schramm A."/>
            <person name="Marshall I.P.G."/>
        </authorList>
    </citation>
    <scope>NUCLEOTIDE SEQUENCE</scope>
    <source>
        <strain evidence="2">Rat1</strain>
    </source>
</reference>